<dbReference type="Pfam" id="PF01478">
    <property type="entry name" value="Peptidase_A24"/>
    <property type="match status" value="1"/>
</dbReference>
<feature type="transmembrane region" description="Helical" evidence="1">
    <location>
        <begin position="51"/>
        <end position="73"/>
    </location>
</feature>
<feature type="transmembrane region" description="Helical" evidence="1">
    <location>
        <begin position="29"/>
        <end position="44"/>
    </location>
</feature>
<proteinExistence type="predicted"/>
<name>A0A095TEU9_9GAMM</name>
<keyword evidence="1" id="KW-0472">Membrane</keyword>
<keyword evidence="1" id="KW-1133">Transmembrane helix</keyword>
<protein>
    <recommendedName>
        <fullName evidence="2">Prepilin type IV endopeptidase peptidase domain-containing protein</fullName>
    </recommendedName>
</protein>
<comment type="caution">
    <text evidence="3">The sequence shown here is derived from an EMBL/GenBank/DDBJ whole genome shotgun (WGS) entry which is preliminary data.</text>
</comment>
<feature type="domain" description="Prepilin type IV endopeptidase peptidase" evidence="2">
    <location>
        <begin position="8"/>
        <end position="105"/>
    </location>
</feature>
<gene>
    <name evidence="3" type="ORF">HA49_07225</name>
</gene>
<evidence type="ECO:0000313" key="4">
    <source>
        <dbReference type="Proteomes" id="UP000029577"/>
    </source>
</evidence>
<dbReference type="OrthoDB" id="5687582at2"/>
<organism evidence="3 4">
    <name type="scientific">Tatumella morbirosei</name>
    <dbReference type="NCBI Taxonomy" id="642227"/>
    <lineage>
        <taxon>Bacteria</taxon>
        <taxon>Pseudomonadati</taxon>
        <taxon>Pseudomonadota</taxon>
        <taxon>Gammaproteobacteria</taxon>
        <taxon>Enterobacterales</taxon>
        <taxon>Erwiniaceae</taxon>
        <taxon>Tatumella</taxon>
    </lineage>
</organism>
<dbReference type="Proteomes" id="UP000029577">
    <property type="component" value="Unassembled WGS sequence"/>
</dbReference>
<evidence type="ECO:0000259" key="2">
    <source>
        <dbReference type="Pfam" id="PF01478"/>
    </source>
</evidence>
<dbReference type="RefSeq" id="WP_038018355.1">
    <property type="nucleotide sequence ID" value="NZ_JPKR02000004.1"/>
</dbReference>
<keyword evidence="1" id="KW-0812">Transmembrane</keyword>
<feature type="transmembrane region" description="Helical" evidence="1">
    <location>
        <begin position="93"/>
        <end position="114"/>
    </location>
</feature>
<evidence type="ECO:0000313" key="3">
    <source>
        <dbReference type="EMBL" id="KGD75054.1"/>
    </source>
</evidence>
<dbReference type="InterPro" id="IPR000045">
    <property type="entry name" value="Prepilin_IV_endopep_pep"/>
</dbReference>
<reference evidence="3" key="1">
    <citation type="submission" date="2014-12" db="EMBL/GenBank/DDBJ databases">
        <title>The draft genome of the Tatumella morbirosei type strain, LMG23360T isolated from pineapple rot.</title>
        <authorList>
            <person name="Smits T.H."/>
            <person name="Palmer M."/>
            <person name="Venter S.N."/>
            <person name="Duffy B."/>
            <person name="Steenkamp E.T."/>
            <person name="Chan W.Y."/>
            <person name="Coutinho T.A."/>
            <person name="Coetzee M.P."/>
            <person name="De Maayer P."/>
        </authorList>
    </citation>
    <scope>NUCLEOTIDE SEQUENCE [LARGE SCALE GENOMIC DNA]</scope>
    <source>
        <strain evidence="3">LMG 23360</strain>
    </source>
</reference>
<accession>A0A095TEU9</accession>
<dbReference type="eggNOG" id="COG4960">
    <property type="taxonomic scope" value="Bacteria"/>
</dbReference>
<evidence type="ECO:0000256" key="1">
    <source>
        <dbReference type="SAM" id="Phobius"/>
    </source>
</evidence>
<dbReference type="STRING" id="642227.HA49_07225"/>
<dbReference type="EMBL" id="JPKR02000004">
    <property type="protein sequence ID" value="KGD75054.1"/>
    <property type="molecule type" value="Genomic_DNA"/>
</dbReference>
<dbReference type="GO" id="GO:0004190">
    <property type="term" value="F:aspartic-type endopeptidase activity"/>
    <property type="evidence" value="ECO:0007669"/>
    <property type="project" value="InterPro"/>
</dbReference>
<keyword evidence="4" id="KW-1185">Reference proteome</keyword>
<dbReference type="GO" id="GO:0016020">
    <property type="term" value="C:membrane"/>
    <property type="evidence" value="ECO:0007669"/>
    <property type="project" value="InterPro"/>
</dbReference>
<dbReference type="AlphaFoldDB" id="A0A095TEU9"/>
<sequence>MLIFLYGLLAFVLLSVCYTDISSRRIKNNAVVFIAVLSLTISVVQGNSINIFWPFITLVLGMFLVTVNVIGAGDIKLISALSLSLPAKQMADFIFWITLSGIPLILIVVALRLWHPGSKKMTLPYGVAISCGYLLHLLG</sequence>
<dbReference type="Gene3D" id="1.20.120.1220">
    <property type="match status" value="1"/>
</dbReference>